<sequence length="451" mass="47949">MKTKIFIQRMAGLVSAATAVAAFSMPSLAYNVYEKDSTELNVDIEAVLGVFYSEESYSLGAKSEAGDAKWQEGYIKYGLSGSQTMGAGSGLYGAINLMTSATGGDGDAGGFTSGNERETKLEDAYVGWRSGRLIPALGDDGLDISIGRQPFTIGDGFLINDDALNFGDALSAPGLDFDRGGAYWLAARKAFGQTAIARIGGSDGLRADLFWLSSDNRAQAEMELAGVNAEYVSQKGTFGLTYIEGLDVDDTFAPLTGYRSRDGQQTTSLRYQGNAGVENFFLSAEFVTQKPGGSSGKDADAWYAEAGWTFSDVPWSPSINYRFSSFDQGFDPLFFGLNRGYGTWFQGEVAANYAGPFNSATDVHHLGLKATPTETLSVGALLFDFSDTAGGSGSLNAQEVNLYAEWVASPHLIISPVIGFYNPDKSAAEGGSQLGSNDTSTYAQIIAIMPF</sequence>
<dbReference type="EMBL" id="FODB01000083">
    <property type="protein sequence ID" value="SEO39701.1"/>
    <property type="molecule type" value="Genomic_DNA"/>
</dbReference>
<evidence type="ECO:0000313" key="2">
    <source>
        <dbReference type="EMBL" id="SEO39701.1"/>
    </source>
</evidence>
<name>A0A1H8PD17_9GAMM</name>
<dbReference type="RefSeq" id="WP_089676051.1">
    <property type="nucleotide sequence ID" value="NZ_FODB01000083.1"/>
</dbReference>
<evidence type="ECO:0000256" key="1">
    <source>
        <dbReference type="SAM" id="SignalP"/>
    </source>
</evidence>
<dbReference type="AlphaFoldDB" id="A0A1H8PD17"/>
<feature type="signal peptide" evidence="1">
    <location>
        <begin position="1"/>
        <end position="29"/>
    </location>
</feature>
<keyword evidence="1" id="KW-0732">Signal</keyword>
<dbReference type="Proteomes" id="UP000199493">
    <property type="component" value="Unassembled WGS sequence"/>
</dbReference>
<evidence type="ECO:0008006" key="4">
    <source>
        <dbReference type="Google" id="ProtNLM"/>
    </source>
</evidence>
<gene>
    <name evidence="2" type="ORF">SAMN04490369_10833</name>
</gene>
<evidence type="ECO:0000313" key="3">
    <source>
        <dbReference type="Proteomes" id="UP000199493"/>
    </source>
</evidence>
<organism evidence="2 3">
    <name type="scientific">Vreelandella aquamarina</name>
    <dbReference type="NCBI Taxonomy" id="77097"/>
    <lineage>
        <taxon>Bacteria</taxon>
        <taxon>Pseudomonadati</taxon>
        <taxon>Pseudomonadota</taxon>
        <taxon>Gammaproteobacteria</taxon>
        <taxon>Oceanospirillales</taxon>
        <taxon>Halomonadaceae</taxon>
        <taxon>Vreelandella</taxon>
    </lineage>
</organism>
<dbReference type="STRING" id="77097.SAMN04490369_10833"/>
<protein>
    <recommendedName>
        <fullName evidence="4">Alginate export</fullName>
    </recommendedName>
</protein>
<feature type="chain" id="PRO_5011686109" description="Alginate export" evidence="1">
    <location>
        <begin position="30"/>
        <end position="451"/>
    </location>
</feature>
<reference evidence="2 3" key="1">
    <citation type="submission" date="2016-10" db="EMBL/GenBank/DDBJ databases">
        <authorList>
            <person name="de Groot N.N."/>
        </authorList>
    </citation>
    <scope>NUCLEOTIDE SEQUENCE [LARGE SCALE GENOMIC DNA]</scope>
    <source>
        <strain evidence="2 3">558</strain>
    </source>
</reference>
<proteinExistence type="predicted"/>
<accession>A0A1H8PD17</accession>